<evidence type="ECO:0000313" key="2">
    <source>
        <dbReference type="EMBL" id="MCU6788658.1"/>
    </source>
</evidence>
<dbReference type="InterPro" id="IPR001387">
    <property type="entry name" value="Cro/C1-type_HTH"/>
</dbReference>
<dbReference type="PANTHER" id="PTHR37301:SF1">
    <property type="entry name" value="DNA-BINDING PROTEIN"/>
    <property type="match status" value="1"/>
</dbReference>
<keyword evidence="3" id="KW-1185">Reference proteome</keyword>
<dbReference type="Pfam" id="PF13443">
    <property type="entry name" value="HTH_26"/>
    <property type="match status" value="1"/>
</dbReference>
<sequence length="84" mass="9497">MWCYNDKKGGECLPICYNKLFATIKQRGKTEYYLRKNGISPSILSKLKNGTGGIDARTIEKLCKLLDCQPGDLMEYKESPQSSD</sequence>
<dbReference type="Gene3D" id="1.10.260.40">
    <property type="entry name" value="lambda repressor-like DNA-binding domains"/>
    <property type="match status" value="1"/>
</dbReference>
<dbReference type="PANTHER" id="PTHR37301">
    <property type="entry name" value="DNA-BINDING PROTEIN-RELATED"/>
    <property type="match status" value="1"/>
</dbReference>
<evidence type="ECO:0000259" key="1">
    <source>
        <dbReference type="PROSITE" id="PS50943"/>
    </source>
</evidence>
<dbReference type="EMBL" id="JAOQJE010000004">
    <property type="protein sequence ID" value="MCU6788658.1"/>
    <property type="molecule type" value="Genomic_DNA"/>
</dbReference>
<dbReference type="CDD" id="cd00093">
    <property type="entry name" value="HTH_XRE"/>
    <property type="match status" value="1"/>
</dbReference>
<accession>A0ABT2U215</accession>
<reference evidence="2 3" key="1">
    <citation type="journal article" date="2021" name="ISME Commun">
        <title>Automated analysis of genomic sequences facilitates high-throughput and comprehensive description of bacteria.</title>
        <authorList>
            <person name="Hitch T.C.A."/>
        </authorList>
    </citation>
    <scope>NUCLEOTIDE SEQUENCE [LARGE SCALE GENOMIC DNA]</scope>
    <source>
        <strain evidence="2 3">Sanger_34</strain>
    </source>
</reference>
<protein>
    <submittedName>
        <fullName evidence="2">Helix-turn-helix domain-containing protein</fullName>
    </submittedName>
</protein>
<proteinExistence type="predicted"/>
<evidence type="ECO:0000313" key="3">
    <source>
        <dbReference type="Proteomes" id="UP001652397"/>
    </source>
</evidence>
<organism evidence="2 3">
    <name type="scientific">Agathobaculum ammoniilyticum</name>
    <dbReference type="NCBI Taxonomy" id="2981778"/>
    <lineage>
        <taxon>Bacteria</taxon>
        <taxon>Bacillati</taxon>
        <taxon>Bacillota</taxon>
        <taxon>Clostridia</taxon>
        <taxon>Eubacteriales</taxon>
        <taxon>Butyricicoccaceae</taxon>
        <taxon>Agathobaculum</taxon>
    </lineage>
</organism>
<dbReference type="PROSITE" id="PS50943">
    <property type="entry name" value="HTH_CROC1"/>
    <property type="match status" value="1"/>
</dbReference>
<comment type="caution">
    <text evidence="2">The sequence shown here is derived from an EMBL/GenBank/DDBJ whole genome shotgun (WGS) entry which is preliminary data.</text>
</comment>
<dbReference type="InterPro" id="IPR010982">
    <property type="entry name" value="Lambda_DNA-bd_dom_sf"/>
</dbReference>
<dbReference type="Proteomes" id="UP001652397">
    <property type="component" value="Unassembled WGS sequence"/>
</dbReference>
<dbReference type="SUPFAM" id="SSF47413">
    <property type="entry name" value="lambda repressor-like DNA-binding domains"/>
    <property type="match status" value="1"/>
</dbReference>
<gene>
    <name evidence="2" type="ORF">OCV66_06065</name>
</gene>
<dbReference type="RefSeq" id="WP_242977963.1">
    <property type="nucleotide sequence ID" value="NZ_JAOQJE010000004.1"/>
</dbReference>
<name>A0ABT2U215_9FIRM</name>
<feature type="domain" description="HTH cro/C1-type" evidence="1">
    <location>
        <begin position="38"/>
        <end position="73"/>
    </location>
</feature>